<sequence length="211" mass="23865">MRKQTEKQRAKRKHILDAAIFCFVEKGFHATSTAEICKTAGMSPGNLFHYYPTKNAIIEAIAEEDSHDYDKILSDCHFSDGDVSDGDVSDRNDESSVIALIEKMMTSLLNLYDEPGYARLSIEIIAEASRNPAINKIFIENENKVRKHLTLLIQKGIEKGEIDKHINAKQAASWLMISIDGTIGRKGMDSDFNWAEDFDFLTYILRKAFTP</sequence>
<dbReference type="Proteomes" id="UP000225433">
    <property type="component" value="Unassembled WGS sequence"/>
</dbReference>
<dbReference type="KEGG" id="xho:A9255_09790"/>
<name>A0A2G0QAD6_XENHO</name>
<dbReference type="SUPFAM" id="SSF48498">
    <property type="entry name" value="Tetracyclin repressor-like, C-terminal domain"/>
    <property type="match status" value="1"/>
</dbReference>
<evidence type="ECO:0000256" key="2">
    <source>
        <dbReference type="ARBA" id="ARBA00023015"/>
    </source>
</evidence>
<dbReference type="PROSITE" id="PS50977">
    <property type="entry name" value="HTH_TETR_2"/>
    <property type="match status" value="1"/>
</dbReference>
<evidence type="ECO:0000256" key="5">
    <source>
        <dbReference type="PROSITE-ProRule" id="PRU00335"/>
    </source>
</evidence>
<dbReference type="InterPro" id="IPR009057">
    <property type="entry name" value="Homeodomain-like_sf"/>
</dbReference>
<evidence type="ECO:0000313" key="7">
    <source>
        <dbReference type="EMBL" id="AOM40857.1"/>
    </source>
</evidence>
<feature type="DNA-binding region" description="H-T-H motif" evidence="5">
    <location>
        <begin position="32"/>
        <end position="51"/>
    </location>
</feature>
<feature type="domain" description="HTH tetR-type" evidence="6">
    <location>
        <begin position="9"/>
        <end position="69"/>
    </location>
</feature>
<dbReference type="InterPro" id="IPR039538">
    <property type="entry name" value="BetI_C"/>
</dbReference>
<evidence type="ECO:0000313" key="9">
    <source>
        <dbReference type="Proteomes" id="UP000094600"/>
    </source>
</evidence>
<gene>
    <name evidence="7" type="ORF">A9255_09790</name>
    <name evidence="8" type="ORF">Xhom_01665</name>
</gene>
<dbReference type="PRINTS" id="PR00455">
    <property type="entry name" value="HTHTETR"/>
</dbReference>
<keyword evidence="4" id="KW-0804">Transcription</keyword>
<evidence type="ECO:0000256" key="4">
    <source>
        <dbReference type="ARBA" id="ARBA00023163"/>
    </source>
</evidence>
<organism evidence="8 10">
    <name type="scientific">Xenorhabdus hominickii</name>
    <dbReference type="NCBI Taxonomy" id="351679"/>
    <lineage>
        <taxon>Bacteria</taxon>
        <taxon>Pseudomonadati</taxon>
        <taxon>Pseudomonadota</taxon>
        <taxon>Gammaproteobacteria</taxon>
        <taxon>Enterobacterales</taxon>
        <taxon>Morganellaceae</taxon>
        <taxon>Xenorhabdus</taxon>
    </lineage>
</organism>
<dbReference type="Gene3D" id="1.10.357.10">
    <property type="entry name" value="Tetracycline Repressor, domain 2"/>
    <property type="match status" value="1"/>
</dbReference>
<dbReference type="Pfam" id="PF13977">
    <property type="entry name" value="TetR_C_6"/>
    <property type="match status" value="1"/>
</dbReference>
<keyword evidence="3 5" id="KW-0238">DNA-binding</keyword>
<reference evidence="8 10" key="2">
    <citation type="journal article" date="2017" name="Nat. Microbiol.">
        <title>Natural product diversity associated with the nematode symbionts Photorhabdus and Xenorhabdus.</title>
        <authorList>
            <person name="Tobias N.J."/>
            <person name="Wolff H."/>
            <person name="Djahanschiri B."/>
            <person name="Grundmann F."/>
            <person name="Kronenwerth M."/>
            <person name="Shi Y.M."/>
            <person name="Simonyi S."/>
            <person name="Grun P."/>
            <person name="Shapiro-Ilan D."/>
            <person name="Pidot S.J."/>
            <person name="Stinear T.P."/>
            <person name="Ebersberger I."/>
            <person name="Bode H.B."/>
        </authorList>
    </citation>
    <scope>NUCLEOTIDE SEQUENCE [LARGE SCALE GENOMIC DNA]</scope>
    <source>
        <strain evidence="8 10">DSM 17903</strain>
    </source>
</reference>
<evidence type="ECO:0000313" key="8">
    <source>
        <dbReference type="EMBL" id="PHM56182.1"/>
    </source>
</evidence>
<evidence type="ECO:0000313" key="10">
    <source>
        <dbReference type="Proteomes" id="UP000225433"/>
    </source>
</evidence>
<dbReference type="InterPro" id="IPR001647">
    <property type="entry name" value="HTH_TetR"/>
</dbReference>
<keyword evidence="1" id="KW-0678">Repressor</keyword>
<dbReference type="AlphaFoldDB" id="A0A2G0QAD6"/>
<protein>
    <submittedName>
        <fullName evidence="7">TetR family transcriptional regulator</fullName>
    </submittedName>
</protein>
<dbReference type="GO" id="GO:0003677">
    <property type="term" value="F:DNA binding"/>
    <property type="evidence" value="ECO:0007669"/>
    <property type="project" value="UniProtKB-UniRule"/>
</dbReference>
<dbReference type="PANTHER" id="PTHR47506:SF6">
    <property type="entry name" value="HTH-TYPE TRANSCRIPTIONAL REPRESSOR NEMR"/>
    <property type="match status" value="1"/>
</dbReference>
<dbReference type="Pfam" id="PF00440">
    <property type="entry name" value="TetR_N"/>
    <property type="match status" value="1"/>
</dbReference>
<dbReference type="EMBL" id="CP016176">
    <property type="protein sequence ID" value="AOM40857.1"/>
    <property type="molecule type" value="Genomic_DNA"/>
</dbReference>
<dbReference type="EMBL" id="NJAI01000002">
    <property type="protein sequence ID" value="PHM56182.1"/>
    <property type="molecule type" value="Genomic_DNA"/>
</dbReference>
<keyword evidence="9" id="KW-1185">Reference proteome</keyword>
<dbReference type="InterPro" id="IPR036271">
    <property type="entry name" value="Tet_transcr_reg_TetR-rel_C_sf"/>
</dbReference>
<dbReference type="PANTHER" id="PTHR47506">
    <property type="entry name" value="TRANSCRIPTIONAL REGULATORY PROTEIN"/>
    <property type="match status" value="1"/>
</dbReference>
<evidence type="ECO:0000259" key="6">
    <source>
        <dbReference type="PROSITE" id="PS50977"/>
    </source>
</evidence>
<proteinExistence type="predicted"/>
<evidence type="ECO:0000256" key="3">
    <source>
        <dbReference type="ARBA" id="ARBA00023125"/>
    </source>
</evidence>
<keyword evidence="2" id="KW-0805">Transcription regulation</keyword>
<reference evidence="7 9" key="1">
    <citation type="submission" date="2016-06" db="EMBL/GenBank/DDBJ databases">
        <title>Bacterial characters and pathogenicity of Xenorhabdus hominickii from an entomopathogenic nematode, Steinernema monticolum.</title>
        <authorList>
            <person name="Park Y."/>
            <person name="Kim Y."/>
        </authorList>
    </citation>
    <scope>NUCLEOTIDE SEQUENCE [LARGE SCALE GENOMIC DNA]</scope>
    <source>
        <strain evidence="7 9">ANU1</strain>
    </source>
</reference>
<dbReference type="Gene3D" id="1.10.10.60">
    <property type="entry name" value="Homeodomain-like"/>
    <property type="match status" value="1"/>
</dbReference>
<dbReference type="RefSeq" id="WP_069316552.1">
    <property type="nucleotide sequence ID" value="NZ_CAWNQJ010000046.1"/>
</dbReference>
<dbReference type="OrthoDB" id="5816932at2"/>
<dbReference type="Proteomes" id="UP000094600">
    <property type="component" value="Chromosome"/>
</dbReference>
<dbReference type="SUPFAM" id="SSF46689">
    <property type="entry name" value="Homeodomain-like"/>
    <property type="match status" value="1"/>
</dbReference>
<evidence type="ECO:0000256" key="1">
    <source>
        <dbReference type="ARBA" id="ARBA00022491"/>
    </source>
</evidence>
<dbReference type="STRING" id="351679.A9255_09790"/>
<accession>A0A2G0QAD6</accession>